<organism evidence="2 3">
    <name type="scientific">Astrephomene gubernaculifera</name>
    <dbReference type="NCBI Taxonomy" id="47775"/>
    <lineage>
        <taxon>Eukaryota</taxon>
        <taxon>Viridiplantae</taxon>
        <taxon>Chlorophyta</taxon>
        <taxon>core chlorophytes</taxon>
        <taxon>Chlorophyceae</taxon>
        <taxon>CS clade</taxon>
        <taxon>Chlamydomonadales</taxon>
        <taxon>Astrephomenaceae</taxon>
        <taxon>Astrephomene</taxon>
    </lineage>
</organism>
<sequence length="140" mass="15115">VAAGRLAREGFEVTLLEANSQVGGRCQGLQRGRYRFDPGPSLLLLPELYRATFEALGTNMSQQVPVVRVAPAAYRVFFQGAGSLDLLYDVQRMVEQLEGVERGAGAAYLSWLAASRAALQLGLEGFMARDLRGPGELLGT</sequence>
<dbReference type="Pfam" id="PF01593">
    <property type="entry name" value="Amino_oxidase"/>
    <property type="match status" value="1"/>
</dbReference>
<dbReference type="InterPro" id="IPR036188">
    <property type="entry name" value="FAD/NAD-bd_sf"/>
</dbReference>
<evidence type="ECO:0000313" key="3">
    <source>
        <dbReference type="Proteomes" id="UP001054857"/>
    </source>
</evidence>
<dbReference type="GO" id="GO:0016491">
    <property type="term" value="F:oxidoreductase activity"/>
    <property type="evidence" value="ECO:0007669"/>
    <property type="project" value="InterPro"/>
</dbReference>
<reference evidence="2 3" key="1">
    <citation type="journal article" date="2021" name="Sci. Rep.">
        <title>Genome sequencing of the multicellular alga Astrephomene provides insights into convergent evolution of germ-soma differentiation.</title>
        <authorList>
            <person name="Yamashita S."/>
            <person name="Yamamoto K."/>
            <person name="Matsuzaki R."/>
            <person name="Suzuki S."/>
            <person name="Yamaguchi H."/>
            <person name="Hirooka S."/>
            <person name="Minakuchi Y."/>
            <person name="Miyagishima S."/>
            <person name="Kawachi M."/>
            <person name="Toyoda A."/>
            <person name="Nozaki H."/>
        </authorList>
    </citation>
    <scope>NUCLEOTIDE SEQUENCE [LARGE SCALE GENOMIC DNA]</scope>
    <source>
        <strain evidence="2 3">NIES-4017</strain>
    </source>
</reference>
<dbReference type="PANTHER" id="PTHR43734">
    <property type="entry name" value="PHYTOENE DESATURASE"/>
    <property type="match status" value="1"/>
</dbReference>
<proteinExistence type="predicted"/>
<keyword evidence="3" id="KW-1185">Reference proteome</keyword>
<dbReference type="SUPFAM" id="SSF51905">
    <property type="entry name" value="FAD/NAD(P)-binding domain"/>
    <property type="match status" value="1"/>
</dbReference>
<dbReference type="Proteomes" id="UP001054857">
    <property type="component" value="Unassembled WGS sequence"/>
</dbReference>
<name>A0AAD3DZA6_9CHLO</name>
<feature type="non-terminal residue" evidence="2">
    <location>
        <position position="140"/>
    </location>
</feature>
<dbReference type="AlphaFoldDB" id="A0AAD3DZA6"/>
<dbReference type="InterPro" id="IPR002937">
    <property type="entry name" value="Amino_oxidase"/>
</dbReference>
<accession>A0AAD3DZA6</accession>
<feature type="domain" description="Amine oxidase" evidence="1">
    <location>
        <begin position="1"/>
        <end position="117"/>
    </location>
</feature>
<dbReference type="EMBL" id="BMAR01000031">
    <property type="protein sequence ID" value="GFR49587.1"/>
    <property type="molecule type" value="Genomic_DNA"/>
</dbReference>
<evidence type="ECO:0000313" key="2">
    <source>
        <dbReference type="EMBL" id="GFR49587.1"/>
    </source>
</evidence>
<feature type="non-terminal residue" evidence="2">
    <location>
        <position position="1"/>
    </location>
</feature>
<comment type="caution">
    <text evidence="2">The sequence shown here is derived from an EMBL/GenBank/DDBJ whole genome shotgun (WGS) entry which is preliminary data.</text>
</comment>
<evidence type="ECO:0000259" key="1">
    <source>
        <dbReference type="Pfam" id="PF01593"/>
    </source>
</evidence>
<protein>
    <recommendedName>
        <fullName evidence="1">Amine oxidase domain-containing protein</fullName>
    </recommendedName>
</protein>
<gene>
    <name evidence="2" type="ORF">Agub_g11653</name>
</gene>
<dbReference type="Gene3D" id="3.50.50.60">
    <property type="entry name" value="FAD/NAD(P)-binding domain"/>
    <property type="match status" value="1"/>
</dbReference>
<dbReference type="PANTHER" id="PTHR43734:SF1">
    <property type="entry name" value="PHYTOENE DESATURASE"/>
    <property type="match status" value="1"/>
</dbReference>